<evidence type="ECO:0000256" key="2">
    <source>
        <dbReference type="ARBA" id="ARBA00023004"/>
    </source>
</evidence>
<organism evidence="5 6">
    <name type="scientific">Desulfotruncus arcticus DSM 17038</name>
    <dbReference type="NCBI Taxonomy" id="1121424"/>
    <lineage>
        <taxon>Bacteria</taxon>
        <taxon>Bacillati</taxon>
        <taxon>Bacillota</taxon>
        <taxon>Clostridia</taxon>
        <taxon>Eubacteriales</taxon>
        <taxon>Desulfallaceae</taxon>
        <taxon>Desulfotruncus</taxon>
    </lineage>
</organism>
<dbReference type="RefSeq" id="WP_092473293.1">
    <property type="nucleotide sequence ID" value="NZ_FOOX01000016.1"/>
</dbReference>
<keyword evidence="2" id="KW-0408">Iron</keyword>
<dbReference type="PANTHER" id="PTHR40447:SF1">
    <property type="entry name" value="ANAEROBIC SULFITE REDUCTASE SUBUNIT A"/>
    <property type="match status" value="1"/>
</dbReference>
<keyword evidence="3" id="KW-0411">Iron-sulfur</keyword>
<evidence type="ECO:0000313" key="5">
    <source>
        <dbReference type="EMBL" id="SFH09001.1"/>
    </source>
</evidence>
<dbReference type="InterPro" id="IPR017896">
    <property type="entry name" value="4Fe4S_Fe-S-bd"/>
</dbReference>
<dbReference type="Pfam" id="PF17179">
    <property type="entry name" value="Fer4_22"/>
    <property type="match status" value="1"/>
</dbReference>
<dbReference type="OrthoDB" id="9796486at2"/>
<dbReference type="NCBIfam" id="TIGR02910">
    <property type="entry name" value="sulfite_red_A"/>
    <property type="match status" value="1"/>
</dbReference>
<name>A0A1I2XAH3_9FIRM</name>
<dbReference type="PROSITE" id="PS00198">
    <property type="entry name" value="4FE4S_FER_1"/>
    <property type="match status" value="2"/>
</dbReference>
<dbReference type="InterPro" id="IPR017900">
    <property type="entry name" value="4Fe4S_Fe_S_CS"/>
</dbReference>
<dbReference type="STRING" id="341036.SAMN05660649_03803"/>
<evidence type="ECO:0000256" key="1">
    <source>
        <dbReference type="ARBA" id="ARBA00022723"/>
    </source>
</evidence>
<evidence type="ECO:0000313" key="6">
    <source>
        <dbReference type="Proteomes" id="UP000199337"/>
    </source>
</evidence>
<feature type="domain" description="4Fe-4S ferredoxin-type" evidence="4">
    <location>
        <begin position="212"/>
        <end position="244"/>
    </location>
</feature>
<reference evidence="6" key="1">
    <citation type="submission" date="2016-10" db="EMBL/GenBank/DDBJ databases">
        <authorList>
            <person name="Varghese N."/>
            <person name="Submissions S."/>
        </authorList>
    </citation>
    <scope>NUCLEOTIDE SEQUENCE [LARGE SCALE GENOMIC DNA]</scope>
    <source>
        <strain evidence="6">DSM 17038</strain>
    </source>
</reference>
<keyword evidence="6" id="KW-1185">Reference proteome</keyword>
<dbReference type="PANTHER" id="PTHR40447">
    <property type="entry name" value="ANAEROBIC SULFITE REDUCTASE SUBUNIT A"/>
    <property type="match status" value="1"/>
</dbReference>
<dbReference type="GO" id="GO:0051536">
    <property type="term" value="F:iron-sulfur cluster binding"/>
    <property type="evidence" value="ECO:0007669"/>
    <property type="project" value="UniProtKB-KW"/>
</dbReference>
<gene>
    <name evidence="5" type="ORF">SAMN05660649_03803</name>
</gene>
<accession>A0A1I2XAH3</accession>
<evidence type="ECO:0000259" key="4">
    <source>
        <dbReference type="PROSITE" id="PS51379"/>
    </source>
</evidence>
<dbReference type="EMBL" id="FOOX01000016">
    <property type="protein sequence ID" value="SFH09001.1"/>
    <property type="molecule type" value="Genomic_DNA"/>
</dbReference>
<dbReference type="AlphaFoldDB" id="A0A1I2XAH3"/>
<dbReference type="Proteomes" id="UP000199337">
    <property type="component" value="Unassembled WGS sequence"/>
</dbReference>
<feature type="domain" description="4Fe-4S ferredoxin-type" evidence="4">
    <location>
        <begin position="295"/>
        <end position="323"/>
    </location>
</feature>
<keyword evidence="1" id="KW-0479">Metal-binding</keyword>
<evidence type="ECO:0000256" key="3">
    <source>
        <dbReference type="ARBA" id="ARBA00023014"/>
    </source>
</evidence>
<dbReference type="InterPro" id="IPR014259">
    <property type="entry name" value="Sulphite_reductase_A"/>
</dbReference>
<proteinExistence type="predicted"/>
<protein>
    <submittedName>
        <fullName evidence="5">Anaerobic sulfite reductase subunit A</fullName>
    </submittedName>
</protein>
<dbReference type="PROSITE" id="PS51379">
    <property type="entry name" value="4FE4S_FER_2"/>
    <property type="match status" value="2"/>
</dbReference>
<sequence length="328" mass="38073">MGYRLEIEAFNAILGDLRRNFRVYAPVKMKGKGAFAGTDLVAYGEINKFEEIVFNQRSAYSAKEIVFKPVETMFYFTENEYQQPAVQSQNILIFARPCDINAYKRLDEIFINNGPFKDSSYQQQREKVKFILMECGEGFDSCFCVATGTNVTDDYALLVRPTAGFVQCQVKDPELKPYFNGLNENIEITPRFIEKNQYTPRLPQNINNDVFNSPLWQEYTSRCTGCGRCNFVCPTCSCFTMQDIFYRDNENCGERRRVWASCMVDGFSEMAGGHAFRNNQGERMRFKVMHKFYDFHKRFGYHMCVGCGRCDHICPEYISITKCIEKLD</sequence>
<dbReference type="SUPFAM" id="SSF46548">
    <property type="entry name" value="alpha-helical ferredoxin"/>
    <property type="match status" value="1"/>
</dbReference>
<dbReference type="GO" id="GO:0046872">
    <property type="term" value="F:metal ion binding"/>
    <property type="evidence" value="ECO:0007669"/>
    <property type="project" value="UniProtKB-KW"/>
</dbReference>